<dbReference type="AlphaFoldDB" id="A0A1I1IKS4"/>
<gene>
    <name evidence="2" type="ORF">SAMN02745724_01517</name>
</gene>
<dbReference type="InterPro" id="IPR000305">
    <property type="entry name" value="GIY-YIG_endonuc"/>
</dbReference>
<evidence type="ECO:0000313" key="2">
    <source>
        <dbReference type="EMBL" id="SFC36795.1"/>
    </source>
</evidence>
<dbReference type="OrthoDB" id="570199at2"/>
<dbReference type="EMBL" id="FOLO01000008">
    <property type="protein sequence ID" value="SFC36795.1"/>
    <property type="molecule type" value="Genomic_DNA"/>
</dbReference>
<proteinExistence type="predicted"/>
<name>A0A1I1IKS4_9GAMM</name>
<sequence length="268" mass="30921">MNNNYYVYVYIDPRNFEEFYYGKGKGSRKEAHLYEDSDSDKSKRIKSIIKEGLEPIIRVVARDLSEHDALLVEKTLLWKLGKQLTNISSGHYADKFRQHDTFHKKLSGFDYKNSLYYYNVGEGAHRNWDDYVNLGFISAGQAPRFRDAMLGFEEGDFIAAYLKGHGYVGIGKITHKAKPVREVLINNIPLLQQRLVCPNIKENSNDGDKSEYVALVDWLITENRNTARWKPKSGIFTSQLIRASLDAQPETVNYLEQEFSLNFAELMT</sequence>
<dbReference type="STRING" id="1123010.SAMN02745724_01517"/>
<dbReference type="Pfam" id="PF22945">
    <property type="entry name" value="LEM-3_GIY-YIG"/>
    <property type="match status" value="1"/>
</dbReference>
<organism evidence="2 3">
    <name type="scientific">Pseudoalteromonas denitrificans DSM 6059</name>
    <dbReference type="NCBI Taxonomy" id="1123010"/>
    <lineage>
        <taxon>Bacteria</taxon>
        <taxon>Pseudomonadati</taxon>
        <taxon>Pseudomonadota</taxon>
        <taxon>Gammaproteobacteria</taxon>
        <taxon>Alteromonadales</taxon>
        <taxon>Pseudoalteromonadaceae</taxon>
        <taxon>Pseudoalteromonas</taxon>
    </lineage>
</organism>
<dbReference type="Proteomes" id="UP000198862">
    <property type="component" value="Unassembled WGS sequence"/>
</dbReference>
<dbReference type="PROSITE" id="PS50164">
    <property type="entry name" value="GIY_YIG"/>
    <property type="match status" value="1"/>
</dbReference>
<feature type="domain" description="GIY-YIG" evidence="1">
    <location>
        <begin position="3"/>
        <end position="87"/>
    </location>
</feature>
<protein>
    <recommendedName>
        <fullName evidence="1">GIY-YIG domain-containing protein</fullName>
    </recommendedName>
</protein>
<dbReference type="CDD" id="cd10440">
    <property type="entry name" value="GIY-YIG_COG3680"/>
    <property type="match status" value="1"/>
</dbReference>
<evidence type="ECO:0000259" key="1">
    <source>
        <dbReference type="PROSITE" id="PS50164"/>
    </source>
</evidence>
<reference evidence="2 3" key="1">
    <citation type="submission" date="2016-10" db="EMBL/GenBank/DDBJ databases">
        <authorList>
            <person name="de Groot N.N."/>
        </authorList>
    </citation>
    <scope>NUCLEOTIDE SEQUENCE [LARGE SCALE GENOMIC DNA]</scope>
    <source>
        <strain evidence="2 3">DSM 6059</strain>
    </source>
</reference>
<accession>A0A1I1IKS4</accession>
<keyword evidence="3" id="KW-1185">Reference proteome</keyword>
<dbReference type="RefSeq" id="WP_091982405.1">
    <property type="nucleotide sequence ID" value="NZ_FOLO01000008.1"/>
</dbReference>
<evidence type="ECO:0000313" key="3">
    <source>
        <dbReference type="Proteomes" id="UP000198862"/>
    </source>
</evidence>